<organism evidence="6 7">
    <name type="scientific">Photobacterium damselae</name>
    <dbReference type="NCBI Taxonomy" id="38293"/>
    <lineage>
        <taxon>Bacteria</taxon>
        <taxon>Pseudomonadati</taxon>
        <taxon>Pseudomonadota</taxon>
        <taxon>Gammaproteobacteria</taxon>
        <taxon>Vibrionales</taxon>
        <taxon>Vibrionaceae</taxon>
        <taxon>Photobacterium</taxon>
    </lineage>
</organism>
<feature type="domain" description="Insecticide toxin TcdB middle/C-terminal" evidence="4">
    <location>
        <begin position="870"/>
        <end position="1008"/>
    </location>
</feature>
<gene>
    <name evidence="6" type="ORF">CTM90_08170</name>
</gene>
<evidence type="ECO:0000259" key="5">
    <source>
        <dbReference type="Pfam" id="PF12256"/>
    </source>
</evidence>
<reference evidence="6 7" key="1">
    <citation type="submission" date="2018-03" db="EMBL/GenBank/DDBJ databases">
        <title>Whole genome sequencing of Histamine producing bacteria.</title>
        <authorList>
            <person name="Butler K."/>
        </authorList>
    </citation>
    <scope>NUCLEOTIDE SEQUENCE [LARGE SCALE GENOMIC DNA]</scope>
    <source>
        <strain evidence="6 7">BT-6</strain>
    </source>
</reference>
<evidence type="ECO:0000256" key="3">
    <source>
        <dbReference type="ARBA" id="ARBA00023026"/>
    </source>
</evidence>
<dbReference type="InterPro" id="IPR028994">
    <property type="entry name" value="Integrin_alpha_N"/>
</dbReference>
<protein>
    <submittedName>
        <fullName evidence="6">Virulence protein</fullName>
    </submittedName>
</protein>
<dbReference type="EMBL" id="PYMM01000003">
    <property type="protein sequence ID" value="PSU17468.1"/>
    <property type="molecule type" value="Genomic_DNA"/>
</dbReference>
<dbReference type="InterPro" id="IPR022044">
    <property type="entry name" value="TcdB_toxin_mid/C"/>
</dbReference>
<comment type="subcellular location">
    <subcellularLocation>
        <location evidence="1">Secreted</location>
    </subcellularLocation>
</comment>
<name>A0ABD6X4K9_PHODM</name>
<dbReference type="Pfam" id="PF12256">
    <property type="entry name" value="TcdB_toxin_midN"/>
    <property type="match status" value="1"/>
</dbReference>
<dbReference type="GO" id="GO:0005576">
    <property type="term" value="C:extracellular region"/>
    <property type="evidence" value="ECO:0007669"/>
    <property type="project" value="UniProtKB-SubCell"/>
</dbReference>
<evidence type="ECO:0000256" key="2">
    <source>
        <dbReference type="ARBA" id="ARBA00022525"/>
    </source>
</evidence>
<accession>A0ABD6X4K9</accession>
<feature type="domain" description="Insecticide toxin TcdB middle/N-terminal" evidence="5">
    <location>
        <begin position="643"/>
        <end position="802"/>
    </location>
</feature>
<dbReference type="SUPFAM" id="SSF69318">
    <property type="entry name" value="Integrin alpha N-terminal domain"/>
    <property type="match status" value="1"/>
</dbReference>
<dbReference type="Pfam" id="PF03534">
    <property type="entry name" value="SpvB"/>
    <property type="match status" value="1"/>
</dbReference>
<evidence type="ECO:0000313" key="6">
    <source>
        <dbReference type="EMBL" id="PSU17468.1"/>
    </source>
</evidence>
<keyword evidence="3" id="KW-0843">Virulence</keyword>
<sequence>MQNINNLKLETPALPKGGGNIGGLKGDIAGAGPDGAATLSVPLPISIGRGFAPSLQLSYHSRAGNSPFGMGWDINVMSIRLRTNKGVPHYDGTDSFVGPDGEVLVPVMSGGTPEIRQASTLLGESLGESFTVHAYRSRTETDFSRLEYWVSSSSAATTFWVIYTSDGQVHLLGYQEQARINHSAVPNQNAVWLIESSVSATGEQIFWQYRAEDDTSSSPSEIAAHSDSAAQRYPVAIWYGNKKAGRTLPAISASPIPSDWLFALVLDYGERGLDVNSEPSWLAPGEGNWLCRQDMFSSWELGFELRTRRLCRQVLMYHDVTALNGEENTGDGMTLVTRLLLEYNENLSVTTLASLRQVAYEPAGTMCALPPLTFDWQEFTPPTEATWQPRHDMSNLNALQPWQMVDLHGEGMAGILYQDSGAWWYRAPVRQTGGSQDAVTWECSSPLPSIPSLQSGGMLMDLDGDGYLEWVVTSPRMSGHYKRTPEREWQTFTPLSALPTEFAHPQTQLADITGSGLMDMVLIGPRSVRLYSGTSDGWQQAQTVAQSAGITLPVVNDDERTLVAFSDMAGSGQQHLVEICADSVRYWPNLGHGDFGEPIEMSGFSQPEDSFNPAQLYLADIDGSGTTDLIYAQHDHLLIYLNQSGNQFAEAFRVSLPKGTHYDRTCTLQLADIQGLGVTSLIMTIPHLTVQHWVCHLSEAKPWLLKGMNNNMGANHTLTYRSSAQYWLDEKANCLAQALPTPACYLPFPLHTLQCTEITDEVTGNRLVSTASYRHGVWDGREKEFRGFGFVEVYDTDILTAQGSAAEISMPTITRSWYATGLSEVDKALVKEFWSDDSAAFTGYTPRFTIGSGDNEQTLLLPPDDSTLFWLNRGVKGMLLRSELYGDDNSNQVDVPYTVTEVRPQVRLIDASSDFPVVWPHEVEHRNYYYERVISDPQCTQQVLMSSDEYGRPLNQVNIHYPRRTQPTDSPYPDSLPETLFADSFDTQQQKLRLTQAQYSTHLLQDVSQGIWFHGLPNATREDAFEYPATEVPEDGLTLEALQSGSDLLADNAATFVGQQQTWYFDIDGNATNLLPAFPPLVAFNEGATLDKAMVDALSAYVDSNTLVQAGYTSSAYLFPRSTETGLTLWTVRQGYPTYDDFEHFFLPSSYRDTLLTGGTTVTRDTYDCAVIKIQDAAGLTTAADYDWRFLSPVCTTDANDNRKLVTFDALGRVTSARFSGTENSQTVGYSDKAFTPPKTVDSALSLTAPLPVYLSMTYIPESWTKEGEEKLPPHVVTLTTDRYDTDAAQQVRQTAVFADGFGRTLQTAVRQVDGEALQRQDDGSLVTDEAGNPLLANTNFRWAVSGKTEYDNKGQAIRTFQPYFLDSWKYLRDDSARQDLYADTHYYDPLGRVCQVETAKGDLRRTLTTPWFVVSEDENDTAQG</sequence>
<dbReference type="PRINTS" id="PR01341">
    <property type="entry name" value="SALSPVBPROT"/>
</dbReference>
<dbReference type="Pfam" id="PF12255">
    <property type="entry name" value="TcdB_toxin_midC"/>
    <property type="match status" value="1"/>
</dbReference>
<evidence type="ECO:0000256" key="1">
    <source>
        <dbReference type="ARBA" id="ARBA00004613"/>
    </source>
</evidence>
<keyword evidence="2" id="KW-0964">Secreted</keyword>
<proteinExistence type="predicted"/>
<dbReference type="InterPro" id="IPR022045">
    <property type="entry name" value="TcdB_toxin_mid/N"/>
</dbReference>
<dbReference type="Proteomes" id="UP000241404">
    <property type="component" value="Unassembled WGS sequence"/>
</dbReference>
<evidence type="ECO:0000259" key="4">
    <source>
        <dbReference type="Pfam" id="PF12255"/>
    </source>
</evidence>
<comment type="caution">
    <text evidence="6">The sequence shown here is derived from an EMBL/GenBank/DDBJ whole genome shotgun (WGS) entry which is preliminary data.</text>
</comment>
<dbReference type="InterPro" id="IPR003284">
    <property type="entry name" value="Sal_SpvB"/>
</dbReference>
<evidence type="ECO:0000313" key="7">
    <source>
        <dbReference type="Proteomes" id="UP000241404"/>
    </source>
</evidence>